<keyword evidence="2" id="KW-1185">Reference proteome</keyword>
<protein>
    <submittedName>
        <fullName evidence="1">Uncharacterized protein</fullName>
    </submittedName>
</protein>
<evidence type="ECO:0000313" key="2">
    <source>
        <dbReference type="Proteomes" id="UP000095767"/>
    </source>
</evidence>
<proteinExistence type="predicted"/>
<dbReference type="InterPro" id="IPR032675">
    <property type="entry name" value="LRR_dom_sf"/>
</dbReference>
<reference evidence="1 2" key="1">
    <citation type="submission" date="2016-09" db="EMBL/GenBank/DDBJ databases">
        <title>The draft genome of Dichanthelium oligosanthes: A C3 panicoid grass species.</title>
        <authorList>
            <person name="Studer A.J."/>
            <person name="Schnable J.C."/>
            <person name="Brutnell T.P."/>
        </authorList>
    </citation>
    <scope>NUCLEOTIDE SEQUENCE [LARGE SCALE GENOMIC DNA]</scope>
    <source>
        <strain evidence="2">cv. Kellogg 1175</strain>
        <tissue evidence="1">Leaf</tissue>
    </source>
</reference>
<dbReference type="AlphaFoldDB" id="A0A1E5WCB7"/>
<dbReference type="Gene3D" id="3.80.10.10">
    <property type="entry name" value="Ribonuclease Inhibitor"/>
    <property type="match status" value="1"/>
</dbReference>
<dbReference type="STRING" id="888268.A0A1E5WCB7"/>
<organism evidence="1 2">
    <name type="scientific">Dichanthelium oligosanthes</name>
    <dbReference type="NCBI Taxonomy" id="888268"/>
    <lineage>
        <taxon>Eukaryota</taxon>
        <taxon>Viridiplantae</taxon>
        <taxon>Streptophyta</taxon>
        <taxon>Embryophyta</taxon>
        <taxon>Tracheophyta</taxon>
        <taxon>Spermatophyta</taxon>
        <taxon>Magnoliopsida</taxon>
        <taxon>Liliopsida</taxon>
        <taxon>Poales</taxon>
        <taxon>Poaceae</taxon>
        <taxon>PACMAD clade</taxon>
        <taxon>Panicoideae</taxon>
        <taxon>Panicodae</taxon>
        <taxon>Paniceae</taxon>
        <taxon>Dichantheliinae</taxon>
        <taxon>Dichanthelium</taxon>
    </lineage>
</organism>
<evidence type="ECO:0000313" key="1">
    <source>
        <dbReference type="EMBL" id="OEL34964.1"/>
    </source>
</evidence>
<gene>
    <name evidence="1" type="ORF">BAE44_0004019</name>
</gene>
<name>A0A1E5WCB7_9POAL</name>
<sequence>MCCSAQGFPRLQELVLRDFSIEEWRMEGEAMPRLSNLILFESWNMTKLPEGLLQLPCLKELYVVAKSCMMKHWFILKLAL</sequence>
<dbReference type="EMBL" id="LWDX02013712">
    <property type="protein sequence ID" value="OEL34964.1"/>
    <property type="molecule type" value="Genomic_DNA"/>
</dbReference>
<dbReference type="Proteomes" id="UP000095767">
    <property type="component" value="Unassembled WGS sequence"/>
</dbReference>
<accession>A0A1E5WCB7</accession>
<dbReference type="OrthoDB" id="664281at2759"/>
<comment type="caution">
    <text evidence="1">The sequence shown here is derived from an EMBL/GenBank/DDBJ whole genome shotgun (WGS) entry which is preliminary data.</text>
</comment>